<dbReference type="EMBL" id="BGPR01245558">
    <property type="protein sequence ID" value="GBM24849.1"/>
    <property type="molecule type" value="Genomic_DNA"/>
</dbReference>
<sequence>MLPCGVPAFILPISERMIELDPEGPVSKVVNKDDYEVVRNFELYQLVDQTIMPHSVKCFADIKEYSSSVKFVVKTLGDGVSYPKQLMDAAMACPKECLEKLVKIYLLN</sequence>
<reference evidence="1 2" key="1">
    <citation type="journal article" date="2019" name="Sci. Rep.">
        <title>Orb-weaving spider Araneus ventricosus genome elucidates the spidroin gene catalogue.</title>
        <authorList>
            <person name="Kono N."/>
            <person name="Nakamura H."/>
            <person name="Ohtoshi R."/>
            <person name="Moran D.A.P."/>
            <person name="Shinohara A."/>
            <person name="Yoshida Y."/>
            <person name="Fujiwara M."/>
            <person name="Mori M."/>
            <person name="Tomita M."/>
            <person name="Arakawa K."/>
        </authorList>
    </citation>
    <scope>NUCLEOTIDE SEQUENCE [LARGE SCALE GENOMIC DNA]</scope>
</reference>
<proteinExistence type="predicted"/>
<dbReference type="AlphaFoldDB" id="A0A4Y2E975"/>
<comment type="caution">
    <text evidence="1">The sequence shown here is derived from an EMBL/GenBank/DDBJ whole genome shotgun (WGS) entry which is preliminary data.</text>
</comment>
<protein>
    <submittedName>
        <fullName evidence="1">Uncharacterized protein</fullName>
    </submittedName>
</protein>
<name>A0A4Y2E975_ARAVE</name>
<evidence type="ECO:0000313" key="2">
    <source>
        <dbReference type="Proteomes" id="UP000499080"/>
    </source>
</evidence>
<organism evidence="1 2">
    <name type="scientific">Araneus ventricosus</name>
    <name type="common">Orbweaver spider</name>
    <name type="synonym">Epeira ventricosa</name>
    <dbReference type="NCBI Taxonomy" id="182803"/>
    <lineage>
        <taxon>Eukaryota</taxon>
        <taxon>Metazoa</taxon>
        <taxon>Ecdysozoa</taxon>
        <taxon>Arthropoda</taxon>
        <taxon>Chelicerata</taxon>
        <taxon>Arachnida</taxon>
        <taxon>Araneae</taxon>
        <taxon>Araneomorphae</taxon>
        <taxon>Entelegynae</taxon>
        <taxon>Araneoidea</taxon>
        <taxon>Araneidae</taxon>
        <taxon>Araneus</taxon>
    </lineage>
</organism>
<evidence type="ECO:0000313" key="1">
    <source>
        <dbReference type="EMBL" id="GBM24849.1"/>
    </source>
</evidence>
<gene>
    <name evidence="1" type="ORF">AVEN_240842_1</name>
</gene>
<dbReference type="Proteomes" id="UP000499080">
    <property type="component" value="Unassembled WGS sequence"/>
</dbReference>
<keyword evidence="2" id="KW-1185">Reference proteome</keyword>
<accession>A0A4Y2E975</accession>